<sequence>MGSNALIKKLCFMYYLSWLLPVLFFSRSAGQDVPFKAVNLGGWLVAEGGMTPFLFDGITNKDLLDGTHVSLRSTKLNNFLAAENGGGAGLVADTTTISGWETFRLWRINETTFNLRVFNKQFVGLKDQSQDGNIVAISTTPGHAETFQIVRNENDPYRIRLRTSNGLFLQAQNGSSVTADFGESADWGDQNPSVFQLFILYTLLGEYQVTNGYGPDRAPQVMKEH</sequence>
<keyword evidence="2" id="KW-1185">Reference proteome</keyword>
<dbReference type="EMBL" id="CM044707">
    <property type="protein sequence ID" value="KAI5654713.1"/>
    <property type="molecule type" value="Genomic_DNA"/>
</dbReference>
<reference evidence="2" key="1">
    <citation type="journal article" date="2023" name="Nat. Plants">
        <title>Single-cell RNA sequencing provides a high-resolution roadmap for understanding the multicellular compartmentation of specialized metabolism.</title>
        <authorList>
            <person name="Sun S."/>
            <person name="Shen X."/>
            <person name="Li Y."/>
            <person name="Li Y."/>
            <person name="Wang S."/>
            <person name="Li R."/>
            <person name="Zhang H."/>
            <person name="Shen G."/>
            <person name="Guo B."/>
            <person name="Wei J."/>
            <person name="Xu J."/>
            <person name="St-Pierre B."/>
            <person name="Chen S."/>
            <person name="Sun C."/>
        </authorList>
    </citation>
    <scope>NUCLEOTIDE SEQUENCE [LARGE SCALE GENOMIC DNA]</scope>
</reference>
<gene>
    <name evidence="1" type="ORF">M9H77_31900</name>
</gene>
<evidence type="ECO:0000313" key="2">
    <source>
        <dbReference type="Proteomes" id="UP001060085"/>
    </source>
</evidence>
<organism evidence="1 2">
    <name type="scientific">Catharanthus roseus</name>
    <name type="common">Madagascar periwinkle</name>
    <name type="synonym">Vinca rosea</name>
    <dbReference type="NCBI Taxonomy" id="4058"/>
    <lineage>
        <taxon>Eukaryota</taxon>
        <taxon>Viridiplantae</taxon>
        <taxon>Streptophyta</taxon>
        <taxon>Embryophyta</taxon>
        <taxon>Tracheophyta</taxon>
        <taxon>Spermatophyta</taxon>
        <taxon>Magnoliopsida</taxon>
        <taxon>eudicotyledons</taxon>
        <taxon>Gunneridae</taxon>
        <taxon>Pentapetalae</taxon>
        <taxon>asterids</taxon>
        <taxon>lamiids</taxon>
        <taxon>Gentianales</taxon>
        <taxon>Apocynaceae</taxon>
        <taxon>Rauvolfioideae</taxon>
        <taxon>Vinceae</taxon>
        <taxon>Catharanthinae</taxon>
        <taxon>Catharanthus</taxon>
    </lineage>
</organism>
<comment type="caution">
    <text evidence="1">The sequence shown here is derived from an EMBL/GenBank/DDBJ whole genome shotgun (WGS) entry which is preliminary data.</text>
</comment>
<protein>
    <submittedName>
        <fullName evidence="1">Uncharacterized protein</fullName>
    </submittedName>
</protein>
<evidence type="ECO:0000313" key="1">
    <source>
        <dbReference type="EMBL" id="KAI5654713.1"/>
    </source>
</evidence>
<proteinExistence type="predicted"/>
<name>A0ACC0A5L2_CATRO</name>
<accession>A0ACC0A5L2</accession>
<dbReference type="Proteomes" id="UP001060085">
    <property type="component" value="Linkage Group LG07"/>
</dbReference>